<dbReference type="Gene3D" id="2.60.40.10">
    <property type="entry name" value="Immunoglobulins"/>
    <property type="match status" value="1"/>
</dbReference>
<dbReference type="InterPro" id="IPR048650">
    <property type="entry name" value="ISOA1-3-like_C"/>
</dbReference>
<dbReference type="CDD" id="cd02856">
    <property type="entry name" value="E_set_GDE_Isoamylase_N"/>
    <property type="match status" value="1"/>
</dbReference>
<dbReference type="InterPro" id="IPR044505">
    <property type="entry name" value="GlgX_Isoamylase_N_E_set"/>
</dbReference>
<gene>
    <name evidence="7" type="ORF">Syun_007645</name>
</gene>
<evidence type="ECO:0000313" key="8">
    <source>
        <dbReference type="Proteomes" id="UP001420932"/>
    </source>
</evidence>
<dbReference type="Gene3D" id="3.20.20.80">
    <property type="entry name" value="Glycosidases"/>
    <property type="match status" value="1"/>
</dbReference>
<proteinExistence type="inferred from homology"/>
<name>A0AAP0Q0G1_9MAGN</name>
<dbReference type="PANTHER" id="PTHR43002">
    <property type="entry name" value="GLYCOGEN DEBRANCHING ENZYME"/>
    <property type="match status" value="1"/>
</dbReference>
<evidence type="ECO:0000256" key="2">
    <source>
        <dbReference type="ARBA" id="ARBA00008061"/>
    </source>
</evidence>
<dbReference type="InterPro" id="IPR013783">
    <property type="entry name" value="Ig-like_fold"/>
</dbReference>
<dbReference type="AlphaFoldDB" id="A0AAP0Q0G1"/>
<dbReference type="InterPro" id="IPR004193">
    <property type="entry name" value="Glyco_hydro_13_N"/>
</dbReference>
<evidence type="ECO:0000256" key="5">
    <source>
        <dbReference type="ARBA" id="ARBA00022946"/>
    </source>
</evidence>
<keyword evidence="8" id="KW-1185">Reference proteome</keyword>
<dbReference type="GO" id="GO:0019252">
    <property type="term" value="P:starch biosynthetic process"/>
    <property type="evidence" value="ECO:0007669"/>
    <property type="project" value="InterPro"/>
</dbReference>
<comment type="similarity">
    <text evidence="2">Belongs to the glycosyl hydrolase 13 family.</text>
</comment>
<dbReference type="SUPFAM" id="SSF51011">
    <property type="entry name" value="Glycosyl hydrolase domain"/>
    <property type="match status" value="1"/>
</dbReference>
<evidence type="ECO:0000256" key="1">
    <source>
        <dbReference type="ARBA" id="ARBA00004229"/>
    </source>
</evidence>
<dbReference type="InterPro" id="IPR044096">
    <property type="entry name" value="AmyAc_plant_ISA2"/>
</dbReference>
<dbReference type="SUPFAM" id="SSF81296">
    <property type="entry name" value="E set domains"/>
    <property type="match status" value="1"/>
</dbReference>
<protein>
    <recommendedName>
        <fullName evidence="6">Glycosyl hydrolase family 13 catalytic domain-containing protein</fullName>
    </recommendedName>
</protein>
<dbReference type="InterPro" id="IPR006047">
    <property type="entry name" value="GH13_cat_dom"/>
</dbReference>
<sequence length="895" mass="100965">MANILPSVSVQVNHQWYGTVKLTNWASAIHFKYGNRRTFKVKKMVNLRKDQVHGEDFKDRARNARQNMDLIANASSRSTGSQIGTSLLTATETKGLENTSTYLFRAEIGGLVKVYVGRKNLKYAVLIEISSLPQWADESDLVVKWGIFRSDSSSFMPFDPQMSSTRSESNSFQTPLIRKGQNMLFSWIEFDLDQAPFYLSFLLKSQSNDPERNLEIRSHRKTNFCVPVGIRSGHPAPLGISFSNDGSVNFALFSKNSESVILCLYDGKADKNKPSLEIALDPYINRTGDIWHVLMESVWPYVAYGYRCNETSSNGQGDVVHPKQVLLDPYSKILGSLLPDRTAAFSPMNCIGNLSEVPAFDWSDEKHPCLSLENLVVYRLNVQRFTEDKSSQLPTGVAGTFSGLIEKLVHFKVLRVNAILLEPIFPFDEQKGPYFPFHFFSPMNLYGPIHDSLSAINSMKEMVKKLHANGLEVLLEVVYTHTTDDGDSAAHKVGLQGIDNYSYYHFGCGMASGSKGALNCNNPVVQQMILDSLRYWVTEFHVDGFCFVNASSLVGRVDGDYLPRPALIEAIAFDPLLSKVKIIADCLDPNDASFKEVRFPHWKRWAEMNPRFCRDVRNFLRGEGLLSDLATRLCGSGDIFSDGRGPAYSFNFVSRNFRLSIVDLVSFGDSELSSELSWNCGEEGSTNKVNVLETRLKQIRNFFFILFVSLGVPVINMGDECGQSCNGSPLYKDKKPFDWEALRMNFGVQLTQFVAFLSSFRMRRRRLFQSRDFLEEDNIDWLGSDLTQPRWEDKSSKFLAMTLRENNKVSESNSDSSHEEGDLFIAFNASDQSERVILPPPSKDVAWFRLVDTALTFPGFFSTNGELVVEQAAELLAYEMKSHSCALFEARRSIS</sequence>
<dbReference type="EMBL" id="JBBNAF010000003">
    <property type="protein sequence ID" value="KAK9161304.1"/>
    <property type="molecule type" value="Genomic_DNA"/>
</dbReference>
<evidence type="ECO:0000256" key="4">
    <source>
        <dbReference type="ARBA" id="ARBA00022640"/>
    </source>
</evidence>
<dbReference type="Proteomes" id="UP001420932">
    <property type="component" value="Unassembled WGS sequence"/>
</dbReference>
<keyword evidence="4" id="KW-0934">Plastid</keyword>
<evidence type="ECO:0000259" key="6">
    <source>
        <dbReference type="SMART" id="SM00642"/>
    </source>
</evidence>
<dbReference type="Pfam" id="PF00128">
    <property type="entry name" value="Alpha-amylase"/>
    <property type="match status" value="1"/>
</dbReference>
<reference evidence="7 8" key="1">
    <citation type="submission" date="2024-01" db="EMBL/GenBank/DDBJ databases">
        <title>Genome assemblies of Stephania.</title>
        <authorList>
            <person name="Yang L."/>
        </authorList>
    </citation>
    <scope>NUCLEOTIDE SEQUENCE [LARGE SCALE GENOMIC DNA]</scope>
    <source>
        <strain evidence="7">YNDBR</strain>
        <tissue evidence="7">Leaf</tissue>
    </source>
</reference>
<comment type="caution">
    <text evidence="7">The sequence shown here is derived from an EMBL/GenBank/DDBJ whole genome shotgun (WGS) entry which is preliminary data.</text>
</comment>
<accession>A0AAP0Q0G1</accession>
<dbReference type="Pfam" id="PF02922">
    <property type="entry name" value="CBM_48"/>
    <property type="match status" value="1"/>
</dbReference>
<dbReference type="InterPro" id="IPR013780">
    <property type="entry name" value="Glyco_hydro_b"/>
</dbReference>
<dbReference type="Pfam" id="PF21156">
    <property type="entry name" value="ISOA1-3_C"/>
    <property type="match status" value="1"/>
</dbReference>
<evidence type="ECO:0000256" key="3">
    <source>
        <dbReference type="ARBA" id="ARBA00022528"/>
    </source>
</evidence>
<keyword evidence="5" id="KW-0809">Transit peptide</keyword>
<dbReference type="InterPro" id="IPR017853">
    <property type="entry name" value="GH"/>
</dbReference>
<dbReference type="SUPFAM" id="SSF51445">
    <property type="entry name" value="(Trans)glycosidases"/>
    <property type="match status" value="1"/>
</dbReference>
<dbReference type="GO" id="GO:0019156">
    <property type="term" value="F:isoamylase activity"/>
    <property type="evidence" value="ECO:0007669"/>
    <property type="project" value="InterPro"/>
</dbReference>
<organism evidence="7 8">
    <name type="scientific">Stephania yunnanensis</name>
    <dbReference type="NCBI Taxonomy" id="152371"/>
    <lineage>
        <taxon>Eukaryota</taxon>
        <taxon>Viridiplantae</taxon>
        <taxon>Streptophyta</taxon>
        <taxon>Embryophyta</taxon>
        <taxon>Tracheophyta</taxon>
        <taxon>Spermatophyta</taxon>
        <taxon>Magnoliopsida</taxon>
        <taxon>Ranunculales</taxon>
        <taxon>Menispermaceae</taxon>
        <taxon>Menispermoideae</taxon>
        <taxon>Cissampelideae</taxon>
        <taxon>Stephania</taxon>
    </lineage>
</organism>
<dbReference type="Gene3D" id="2.60.40.1180">
    <property type="entry name" value="Golgi alpha-mannosidase II"/>
    <property type="match status" value="1"/>
</dbReference>
<evidence type="ECO:0000313" key="7">
    <source>
        <dbReference type="EMBL" id="KAK9161304.1"/>
    </source>
</evidence>
<dbReference type="SMART" id="SM00642">
    <property type="entry name" value="Aamy"/>
    <property type="match status" value="1"/>
</dbReference>
<dbReference type="InterPro" id="IPR014756">
    <property type="entry name" value="Ig_E-set"/>
</dbReference>
<comment type="subcellular location">
    <subcellularLocation>
        <location evidence="1">Plastid</location>
        <location evidence="1">Chloroplast</location>
    </subcellularLocation>
</comment>
<feature type="domain" description="Glycosyl hydrolase family 13 catalytic" evidence="6">
    <location>
        <begin position="379"/>
        <end position="761"/>
    </location>
</feature>
<dbReference type="GO" id="GO:0009507">
    <property type="term" value="C:chloroplast"/>
    <property type="evidence" value="ECO:0007669"/>
    <property type="project" value="UniProtKB-SubCell"/>
</dbReference>
<keyword evidence="3" id="KW-0150">Chloroplast</keyword>
<dbReference type="CDD" id="cd11346">
    <property type="entry name" value="AmyAc_plant_IsoA"/>
    <property type="match status" value="1"/>
</dbReference>